<evidence type="ECO:0000313" key="3">
    <source>
        <dbReference type="Proteomes" id="UP000011715"/>
    </source>
</evidence>
<keyword evidence="3" id="KW-1185">Reference proteome</keyword>
<accession>A0A0C4DZD1</accession>
<sequence>MGFVDWWDGDEHSAAHQVEPLRCFGWSTAKHSTVTQSNLAAAPRYQKPPTQATHLRVDTGLGADWSNGEEAVVAISGLRCKSLRGVGQ</sequence>
<reference evidence="3" key="1">
    <citation type="submission" date="2010-05" db="EMBL/GenBank/DDBJ databases">
        <title>The genome sequence of Magnaporthe poae strain ATCC 64411.</title>
        <authorList>
            <person name="Ma L.-J."/>
            <person name="Dead R."/>
            <person name="Young S."/>
            <person name="Zeng Q."/>
            <person name="Koehrsen M."/>
            <person name="Alvarado L."/>
            <person name="Berlin A."/>
            <person name="Chapman S.B."/>
            <person name="Chen Z."/>
            <person name="Freedman E."/>
            <person name="Gellesch M."/>
            <person name="Goldberg J."/>
            <person name="Griggs A."/>
            <person name="Gujja S."/>
            <person name="Heilman E.R."/>
            <person name="Heiman D."/>
            <person name="Hepburn T."/>
            <person name="Howarth C."/>
            <person name="Jen D."/>
            <person name="Larson L."/>
            <person name="Mehta T."/>
            <person name="Neiman D."/>
            <person name="Pearson M."/>
            <person name="Roberts A."/>
            <person name="Saif S."/>
            <person name="Shea T."/>
            <person name="Shenoy N."/>
            <person name="Sisk P."/>
            <person name="Stolte C."/>
            <person name="Sykes S."/>
            <person name="Walk T."/>
            <person name="White J."/>
            <person name="Yandava C."/>
            <person name="Haas B."/>
            <person name="Nusbaum C."/>
            <person name="Birren B."/>
        </authorList>
    </citation>
    <scope>NUCLEOTIDE SEQUENCE [LARGE SCALE GENOMIC DNA]</scope>
    <source>
        <strain evidence="3">ATCC 64411 / 73-15</strain>
    </source>
</reference>
<evidence type="ECO:0000313" key="1">
    <source>
        <dbReference type="EMBL" id="KLU86412.1"/>
    </source>
</evidence>
<dbReference type="EMBL" id="GL876969">
    <property type="protein sequence ID" value="KLU86412.1"/>
    <property type="molecule type" value="Genomic_DNA"/>
</dbReference>
<protein>
    <submittedName>
        <fullName evidence="1 2">Uncharacterized protein</fullName>
    </submittedName>
</protein>
<proteinExistence type="predicted"/>
<dbReference type="AlphaFoldDB" id="A0A0C4DZD1"/>
<organism evidence="2 3">
    <name type="scientific">Magnaporthiopsis poae (strain ATCC 64411 / 73-15)</name>
    <name type="common">Kentucky bluegrass fungus</name>
    <name type="synonym">Magnaporthe poae</name>
    <dbReference type="NCBI Taxonomy" id="644358"/>
    <lineage>
        <taxon>Eukaryota</taxon>
        <taxon>Fungi</taxon>
        <taxon>Dikarya</taxon>
        <taxon>Ascomycota</taxon>
        <taxon>Pezizomycotina</taxon>
        <taxon>Sordariomycetes</taxon>
        <taxon>Sordariomycetidae</taxon>
        <taxon>Magnaporthales</taxon>
        <taxon>Magnaporthaceae</taxon>
        <taxon>Magnaporthiopsis</taxon>
    </lineage>
</organism>
<reference evidence="1" key="2">
    <citation type="submission" date="2010-05" db="EMBL/GenBank/DDBJ databases">
        <title>The Genome Sequence of Magnaporthe poae strain ATCC 64411.</title>
        <authorList>
            <consortium name="The Broad Institute Genome Sequencing Platform"/>
            <consortium name="Broad Institute Genome Sequencing Center for Infectious Disease"/>
            <person name="Ma L.-J."/>
            <person name="Dead R."/>
            <person name="Young S."/>
            <person name="Zeng Q."/>
            <person name="Koehrsen M."/>
            <person name="Alvarado L."/>
            <person name="Berlin A."/>
            <person name="Chapman S.B."/>
            <person name="Chen Z."/>
            <person name="Freedman E."/>
            <person name="Gellesch M."/>
            <person name="Goldberg J."/>
            <person name="Griggs A."/>
            <person name="Gujja S."/>
            <person name="Heilman E.R."/>
            <person name="Heiman D."/>
            <person name="Hepburn T."/>
            <person name="Howarth C."/>
            <person name="Jen D."/>
            <person name="Larson L."/>
            <person name="Mehta T."/>
            <person name="Neiman D."/>
            <person name="Pearson M."/>
            <person name="Roberts A."/>
            <person name="Saif S."/>
            <person name="Shea T."/>
            <person name="Shenoy N."/>
            <person name="Sisk P."/>
            <person name="Stolte C."/>
            <person name="Sykes S."/>
            <person name="Walk T."/>
            <person name="White J."/>
            <person name="Yandava C."/>
            <person name="Haas B."/>
            <person name="Nusbaum C."/>
            <person name="Birren B."/>
        </authorList>
    </citation>
    <scope>NUCLEOTIDE SEQUENCE</scope>
    <source>
        <strain evidence="1">ATCC 64411</strain>
    </source>
</reference>
<gene>
    <name evidence="1" type="ORF">MAPG_05426</name>
</gene>
<dbReference type="EMBL" id="ADBL01001291">
    <property type="status" value="NOT_ANNOTATED_CDS"/>
    <property type="molecule type" value="Genomic_DNA"/>
</dbReference>
<dbReference type="Proteomes" id="UP000011715">
    <property type="component" value="Unassembled WGS sequence"/>
</dbReference>
<evidence type="ECO:0000313" key="2">
    <source>
        <dbReference type="EnsemblFungi" id="MAPG_05426T0"/>
    </source>
</evidence>
<reference evidence="2" key="5">
    <citation type="submission" date="2015-06" db="UniProtKB">
        <authorList>
            <consortium name="EnsemblFungi"/>
        </authorList>
    </citation>
    <scope>IDENTIFICATION</scope>
    <source>
        <strain evidence="2">ATCC 64411</strain>
    </source>
</reference>
<dbReference type="eggNOG" id="ENOG502RNFJ">
    <property type="taxonomic scope" value="Eukaryota"/>
</dbReference>
<dbReference type="EnsemblFungi" id="MAPG_05426T0">
    <property type="protein sequence ID" value="MAPG_05426T0"/>
    <property type="gene ID" value="MAPG_05426"/>
</dbReference>
<name>A0A0C4DZD1_MAGP6</name>
<reference evidence="2" key="4">
    <citation type="journal article" date="2015" name="G3 (Bethesda)">
        <title>Genome sequences of three phytopathogenic species of the Magnaporthaceae family of fungi.</title>
        <authorList>
            <person name="Okagaki L.H."/>
            <person name="Nunes C.C."/>
            <person name="Sailsbery J."/>
            <person name="Clay B."/>
            <person name="Brown D."/>
            <person name="John T."/>
            <person name="Oh Y."/>
            <person name="Young N."/>
            <person name="Fitzgerald M."/>
            <person name="Haas B.J."/>
            <person name="Zeng Q."/>
            <person name="Young S."/>
            <person name="Adiconis X."/>
            <person name="Fan L."/>
            <person name="Levin J.Z."/>
            <person name="Mitchell T.K."/>
            <person name="Okubara P.A."/>
            <person name="Farman M.L."/>
            <person name="Kohn L.M."/>
            <person name="Birren B."/>
            <person name="Ma L.-J."/>
            <person name="Dean R.A."/>
        </authorList>
    </citation>
    <scope>NUCLEOTIDE SEQUENCE</scope>
    <source>
        <strain evidence="2">ATCC 64411 / 73-15</strain>
    </source>
</reference>
<reference evidence="1" key="3">
    <citation type="submission" date="2011-03" db="EMBL/GenBank/DDBJ databases">
        <title>Annotation of Magnaporthe poae ATCC 64411.</title>
        <authorList>
            <person name="Ma L.-J."/>
            <person name="Dead R."/>
            <person name="Young S.K."/>
            <person name="Zeng Q."/>
            <person name="Gargeya S."/>
            <person name="Fitzgerald M."/>
            <person name="Haas B."/>
            <person name="Abouelleil A."/>
            <person name="Alvarado L."/>
            <person name="Arachchi H.M."/>
            <person name="Berlin A."/>
            <person name="Brown A."/>
            <person name="Chapman S.B."/>
            <person name="Chen Z."/>
            <person name="Dunbar C."/>
            <person name="Freedman E."/>
            <person name="Gearin G."/>
            <person name="Gellesch M."/>
            <person name="Goldberg J."/>
            <person name="Griggs A."/>
            <person name="Gujja S."/>
            <person name="Heiman D."/>
            <person name="Howarth C."/>
            <person name="Larson L."/>
            <person name="Lui A."/>
            <person name="MacDonald P.J.P."/>
            <person name="Mehta T."/>
            <person name="Montmayeur A."/>
            <person name="Murphy C."/>
            <person name="Neiman D."/>
            <person name="Pearson M."/>
            <person name="Priest M."/>
            <person name="Roberts A."/>
            <person name="Saif S."/>
            <person name="Shea T."/>
            <person name="Shenoy N."/>
            <person name="Sisk P."/>
            <person name="Stolte C."/>
            <person name="Sykes S."/>
            <person name="Yandava C."/>
            <person name="Wortman J."/>
            <person name="Nusbaum C."/>
            <person name="Birren B."/>
        </authorList>
    </citation>
    <scope>NUCLEOTIDE SEQUENCE</scope>
    <source>
        <strain evidence="1">ATCC 64411</strain>
    </source>
</reference>
<dbReference type="VEuPathDB" id="FungiDB:MAPG_05426"/>